<evidence type="ECO:0000313" key="2">
    <source>
        <dbReference type="EMBL" id="CAA7396334.1"/>
    </source>
</evidence>
<name>A0A7I8KGP0_SPIIN</name>
<gene>
    <name evidence="2" type="ORF">SI8410_05006997</name>
</gene>
<keyword evidence="3" id="KW-1185">Reference proteome</keyword>
<organism evidence="2 3">
    <name type="scientific">Spirodela intermedia</name>
    <name type="common">Intermediate duckweed</name>
    <dbReference type="NCBI Taxonomy" id="51605"/>
    <lineage>
        <taxon>Eukaryota</taxon>
        <taxon>Viridiplantae</taxon>
        <taxon>Streptophyta</taxon>
        <taxon>Embryophyta</taxon>
        <taxon>Tracheophyta</taxon>
        <taxon>Spermatophyta</taxon>
        <taxon>Magnoliopsida</taxon>
        <taxon>Liliopsida</taxon>
        <taxon>Araceae</taxon>
        <taxon>Lemnoideae</taxon>
        <taxon>Spirodela</taxon>
    </lineage>
</organism>
<evidence type="ECO:0000259" key="1">
    <source>
        <dbReference type="Pfam" id="PF07727"/>
    </source>
</evidence>
<protein>
    <recommendedName>
        <fullName evidence="1">Reverse transcriptase Ty1/copia-type domain-containing protein</fullName>
    </recommendedName>
</protein>
<feature type="domain" description="Reverse transcriptase Ty1/copia-type" evidence="1">
    <location>
        <begin position="155"/>
        <end position="220"/>
    </location>
</feature>
<reference evidence="2" key="1">
    <citation type="submission" date="2020-02" db="EMBL/GenBank/DDBJ databases">
        <authorList>
            <person name="Scholz U."/>
            <person name="Mascher M."/>
            <person name="Fiebig A."/>
        </authorList>
    </citation>
    <scope>NUCLEOTIDE SEQUENCE</scope>
</reference>
<dbReference type="Pfam" id="PF07727">
    <property type="entry name" value="RVT_2"/>
    <property type="match status" value="1"/>
</dbReference>
<proteinExistence type="predicted"/>
<evidence type="ECO:0000313" key="3">
    <source>
        <dbReference type="Proteomes" id="UP000663760"/>
    </source>
</evidence>
<dbReference type="EMBL" id="LR746268">
    <property type="protein sequence ID" value="CAA7396334.1"/>
    <property type="molecule type" value="Genomic_DNA"/>
</dbReference>
<dbReference type="InterPro" id="IPR013103">
    <property type="entry name" value="RVT_2"/>
</dbReference>
<dbReference type="Proteomes" id="UP000663760">
    <property type="component" value="Chromosome 5"/>
</dbReference>
<accession>A0A7I8KGP0</accession>
<dbReference type="OrthoDB" id="1930494at2759"/>
<sequence>MDQHVDSSLSSSAGNLFIPISVPEIPSPILNSLPENLRFGKVYSRRGEIHDSPKIQDSDLALENIQPLTSPSSDDPVVLPHDSLPIALRKPVRECTKTPLYLAANFLSYHRLSSPYQSFLASLDTTTIPKNLSEALSYPKWKQAMDEEMRALAKNQIWDLVELPRDKKTVGCQWVYTVKYKSDGSIERYKAWLVAKGYTQVYGIDYQETFAPVAKMNTFRF</sequence>
<dbReference type="AlphaFoldDB" id="A0A7I8KGP0"/>